<dbReference type="EMBL" id="KN716556">
    <property type="protein sequence ID" value="KJH43463.1"/>
    <property type="molecule type" value="Genomic_DNA"/>
</dbReference>
<reference evidence="3" key="2">
    <citation type="journal article" date="2016" name="Sci. Rep.">
        <title>Dictyocaulus viviparus genome, variome and transcriptome elucidate lungworm biology and support future intervention.</title>
        <authorList>
            <person name="McNulty S.N."/>
            <person name="Strube C."/>
            <person name="Rosa B.A."/>
            <person name="Martin J.C."/>
            <person name="Tyagi R."/>
            <person name="Choi Y.J."/>
            <person name="Wang Q."/>
            <person name="Hallsworth Pepin K."/>
            <person name="Zhang X."/>
            <person name="Ozersky P."/>
            <person name="Wilson R.K."/>
            <person name="Sternberg P.W."/>
            <person name="Gasser R.B."/>
            <person name="Mitreva M."/>
        </authorList>
    </citation>
    <scope>NUCLEOTIDE SEQUENCE [LARGE SCALE GENOMIC DNA]</scope>
    <source>
        <strain evidence="3">HannoverDv2000</strain>
    </source>
</reference>
<dbReference type="Proteomes" id="UP000053766">
    <property type="component" value="Unassembled WGS sequence"/>
</dbReference>
<evidence type="ECO:0000313" key="2">
    <source>
        <dbReference type="EMBL" id="KJH43463.1"/>
    </source>
</evidence>
<keyword evidence="3" id="KW-1185">Reference proteome</keyword>
<dbReference type="GO" id="GO:0042276">
    <property type="term" value="P:error-prone translesion synthesis"/>
    <property type="evidence" value="ECO:0007669"/>
    <property type="project" value="TreeGrafter"/>
</dbReference>
<dbReference type="AlphaFoldDB" id="A0A0D8XFU4"/>
<evidence type="ECO:0000259" key="1">
    <source>
        <dbReference type="Pfam" id="PF24065"/>
    </source>
</evidence>
<dbReference type="InterPro" id="IPR056447">
    <property type="entry name" value="REV3_N"/>
</dbReference>
<feature type="domain" description="DNA polymerase zeta catalytic subunit N-terminal" evidence="1">
    <location>
        <begin position="6"/>
        <end position="56"/>
    </location>
</feature>
<dbReference type="InterPro" id="IPR012337">
    <property type="entry name" value="RNaseH-like_sf"/>
</dbReference>
<dbReference type="GO" id="GO:0003887">
    <property type="term" value="F:DNA-directed DNA polymerase activity"/>
    <property type="evidence" value="ECO:0007669"/>
    <property type="project" value="TreeGrafter"/>
</dbReference>
<dbReference type="PANTHER" id="PTHR45812">
    <property type="entry name" value="DNA POLYMERASE ZETA CATALYTIC SUBUNIT"/>
    <property type="match status" value="1"/>
</dbReference>
<proteinExistence type="predicted"/>
<evidence type="ECO:0000313" key="3">
    <source>
        <dbReference type="Proteomes" id="UP000053766"/>
    </source>
</evidence>
<protein>
    <recommendedName>
        <fullName evidence="1">DNA polymerase zeta catalytic subunit N-terminal domain-containing protein</fullName>
    </recommendedName>
</protein>
<accession>A0A0D8XFU4</accession>
<organism evidence="2 3">
    <name type="scientific">Dictyocaulus viviparus</name>
    <name type="common">Bovine lungworm</name>
    <dbReference type="NCBI Taxonomy" id="29172"/>
    <lineage>
        <taxon>Eukaryota</taxon>
        <taxon>Metazoa</taxon>
        <taxon>Ecdysozoa</taxon>
        <taxon>Nematoda</taxon>
        <taxon>Chromadorea</taxon>
        <taxon>Rhabditida</taxon>
        <taxon>Rhabditina</taxon>
        <taxon>Rhabditomorpha</taxon>
        <taxon>Strongyloidea</taxon>
        <taxon>Metastrongylidae</taxon>
        <taxon>Dictyocaulus</taxon>
    </lineage>
</organism>
<dbReference type="InterPro" id="IPR030559">
    <property type="entry name" value="PolZ_Rev3"/>
</dbReference>
<dbReference type="STRING" id="29172.A0A0D8XFU4"/>
<dbReference type="OrthoDB" id="5845973at2759"/>
<dbReference type="GO" id="GO:0000724">
    <property type="term" value="P:double-strand break repair via homologous recombination"/>
    <property type="evidence" value="ECO:0007669"/>
    <property type="project" value="TreeGrafter"/>
</dbReference>
<dbReference type="Gene3D" id="3.30.342.10">
    <property type="entry name" value="DNA Polymerase, chain B, domain 1"/>
    <property type="match status" value="1"/>
</dbReference>
<gene>
    <name evidence="2" type="ORF">DICVIV_10507</name>
</gene>
<reference evidence="2 3" key="1">
    <citation type="submission" date="2013-11" db="EMBL/GenBank/DDBJ databases">
        <title>Draft genome of the bovine lungworm Dictyocaulus viviparus.</title>
        <authorList>
            <person name="Mitreva M."/>
        </authorList>
    </citation>
    <scope>NUCLEOTIDE SEQUENCE [LARGE SCALE GENOMIC DNA]</scope>
    <source>
        <strain evidence="2 3">HannoverDv2000</strain>
    </source>
</reference>
<dbReference type="GO" id="GO:0005634">
    <property type="term" value="C:nucleus"/>
    <property type="evidence" value="ECO:0007669"/>
    <property type="project" value="TreeGrafter"/>
</dbReference>
<dbReference type="SUPFAM" id="SSF53098">
    <property type="entry name" value="Ribonuclease H-like"/>
    <property type="match status" value="1"/>
</dbReference>
<name>A0A0D8XFU4_DICVI</name>
<sequence length="137" mass="16065">MVDVPSFQLRNILCEYSLSPPCAINRFIYPNIRQQIPTLHIFGTTPSGKKACVHVHGVLPYLLLRIGSEYTTRLDQLMRDRINRLIQRELTQNKEETTRQNDFVQRIEPVMGRVFLPRVSYPQPLRFLQKILDNSIE</sequence>
<dbReference type="GO" id="GO:0016035">
    <property type="term" value="C:zeta DNA polymerase complex"/>
    <property type="evidence" value="ECO:0007669"/>
    <property type="project" value="InterPro"/>
</dbReference>
<dbReference type="Pfam" id="PF24065">
    <property type="entry name" value="REV3_N"/>
    <property type="match status" value="1"/>
</dbReference>
<dbReference type="PANTHER" id="PTHR45812:SF1">
    <property type="entry name" value="DNA POLYMERASE ZETA CATALYTIC SUBUNIT"/>
    <property type="match status" value="1"/>
</dbReference>